<gene>
    <name evidence="3" type="ORF">FisN_25Lh091</name>
</gene>
<dbReference type="AlphaFoldDB" id="A0A1Z5J8B8"/>
<protein>
    <submittedName>
        <fullName evidence="3">Uncharacterized protein</fullName>
    </submittedName>
</protein>
<dbReference type="Pfam" id="PF01575">
    <property type="entry name" value="MaoC_dehydratas"/>
    <property type="match status" value="1"/>
</dbReference>
<dbReference type="Proteomes" id="UP000198406">
    <property type="component" value="Unassembled WGS sequence"/>
</dbReference>
<dbReference type="GO" id="GO:0004300">
    <property type="term" value="F:enoyl-CoA hydratase activity"/>
    <property type="evidence" value="ECO:0007669"/>
    <property type="project" value="TreeGrafter"/>
</dbReference>
<dbReference type="InParanoid" id="A0A1Z5J8B8"/>
<organism evidence="3 4">
    <name type="scientific">Fistulifera solaris</name>
    <name type="common">Oleaginous diatom</name>
    <dbReference type="NCBI Taxonomy" id="1519565"/>
    <lineage>
        <taxon>Eukaryota</taxon>
        <taxon>Sar</taxon>
        <taxon>Stramenopiles</taxon>
        <taxon>Ochrophyta</taxon>
        <taxon>Bacillariophyta</taxon>
        <taxon>Bacillariophyceae</taxon>
        <taxon>Bacillariophycidae</taxon>
        <taxon>Naviculales</taxon>
        <taxon>Naviculaceae</taxon>
        <taxon>Fistulifera</taxon>
    </lineage>
</organism>
<dbReference type="GO" id="GO:0005777">
    <property type="term" value="C:peroxisome"/>
    <property type="evidence" value="ECO:0007669"/>
    <property type="project" value="TreeGrafter"/>
</dbReference>
<dbReference type="Pfam" id="PF22622">
    <property type="entry name" value="MFE-2_hydrat-2_N"/>
    <property type="match status" value="1"/>
</dbReference>
<evidence type="ECO:0000259" key="1">
    <source>
        <dbReference type="Pfam" id="PF01575"/>
    </source>
</evidence>
<evidence type="ECO:0000313" key="3">
    <source>
        <dbReference type="EMBL" id="GAX10058.1"/>
    </source>
</evidence>
<dbReference type="EMBL" id="BDSP01000014">
    <property type="protein sequence ID" value="GAX10058.1"/>
    <property type="molecule type" value="Genomic_DNA"/>
</dbReference>
<dbReference type="GO" id="GO:0044594">
    <property type="term" value="F:17-beta-hydroxysteroid dehydrogenase (NAD+) activity"/>
    <property type="evidence" value="ECO:0007669"/>
    <property type="project" value="TreeGrafter"/>
</dbReference>
<feature type="domain" description="Peroxisomal multifunctional enzyme type 2-like N-terminal" evidence="2">
    <location>
        <begin position="22"/>
        <end position="71"/>
    </location>
</feature>
<proteinExistence type="predicted"/>
<evidence type="ECO:0000259" key="2">
    <source>
        <dbReference type="Pfam" id="PF22622"/>
    </source>
</evidence>
<accession>A0A1Z5J8B8</accession>
<dbReference type="InterPro" id="IPR054357">
    <property type="entry name" value="MFE-2_N"/>
</dbReference>
<dbReference type="GO" id="GO:0006635">
    <property type="term" value="P:fatty acid beta-oxidation"/>
    <property type="evidence" value="ECO:0007669"/>
    <property type="project" value="TreeGrafter"/>
</dbReference>
<dbReference type="PANTHER" id="PTHR13078">
    <property type="entry name" value="PEROXISOMAL MULTIFUNCTIONAL ENZYME TYPE 2-RELATED"/>
    <property type="match status" value="1"/>
</dbReference>
<dbReference type="InterPro" id="IPR029069">
    <property type="entry name" value="HotDog_dom_sf"/>
</dbReference>
<keyword evidence="4" id="KW-1185">Reference proteome</keyword>
<reference evidence="3 4" key="1">
    <citation type="journal article" date="2015" name="Plant Cell">
        <title>Oil accumulation by the oleaginous diatom Fistulifera solaris as revealed by the genome and transcriptome.</title>
        <authorList>
            <person name="Tanaka T."/>
            <person name="Maeda Y."/>
            <person name="Veluchamy A."/>
            <person name="Tanaka M."/>
            <person name="Abida H."/>
            <person name="Marechal E."/>
            <person name="Bowler C."/>
            <person name="Muto M."/>
            <person name="Sunaga Y."/>
            <person name="Tanaka M."/>
            <person name="Yoshino T."/>
            <person name="Taniguchi T."/>
            <person name="Fukuda Y."/>
            <person name="Nemoto M."/>
            <person name="Matsumoto M."/>
            <person name="Wong P.S."/>
            <person name="Aburatani S."/>
            <person name="Fujibuchi W."/>
        </authorList>
    </citation>
    <scope>NUCLEOTIDE SEQUENCE [LARGE SCALE GENOMIC DNA]</scope>
    <source>
        <strain evidence="3 4">JPCC DA0580</strain>
    </source>
</reference>
<dbReference type="SUPFAM" id="SSF54637">
    <property type="entry name" value="Thioesterase/thiol ester dehydrase-isomerase"/>
    <property type="match status" value="2"/>
</dbReference>
<dbReference type="InterPro" id="IPR002539">
    <property type="entry name" value="MaoC-like_dom"/>
</dbReference>
<name>A0A1Z5J8B8_FISSO</name>
<comment type="caution">
    <text evidence="3">The sequence shown here is derived from an EMBL/GenBank/DDBJ whole genome shotgun (WGS) entry which is preliminary data.</text>
</comment>
<sequence length="332" mass="37699">MDSRQIQQFEPETLKAKDFTVTYTAKDVILFALAVGFGADEECYERDLRYLHEQHEEFEAVPLWGLALPFWAHRNGARLLLPPFPPPLMSQMGLIPQSHLREQDINLQDYPVLHMFQSIEWHSSFPPVSRDLSTTLNLHPSFQSIQPKSIGTFVTTENIIVHETTLICSIHSTALILGLPPHYVIPHSVSKRLSNSRKSMTRSSERGVVWMEKMQKIDSNVALLYRIASGDTNLIHVLPIVSEKPLLHGLCTLAIAATFILQHIPDGTPTMLQGQFTKPVLVNDTIHIKVWKRLESLEFDFVVCNQTKGEVCLDHGYFALKKREVCGNLSRL</sequence>
<feature type="domain" description="MaoC-like" evidence="1">
    <location>
        <begin position="212"/>
        <end position="293"/>
    </location>
</feature>
<dbReference type="GO" id="GO:0003857">
    <property type="term" value="F:(3S)-3-hydroxyacyl-CoA dehydrogenase (NAD+) activity"/>
    <property type="evidence" value="ECO:0007669"/>
    <property type="project" value="TreeGrafter"/>
</dbReference>
<dbReference type="Gene3D" id="3.10.129.10">
    <property type="entry name" value="Hotdog Thioesterase"/>
    <property type="match status" value="2"/>
</dbReference>
<evidence type="ECO:0000313" key="4">
    <source>
        <dbReference type="Proteomes" id="UP000198406"/>
    </source>
</evidence>
<dbReference type="OrthoDB" id="60204at2759"/>
<dbReference type="PANTHER" id="PTHR13078:SF56">
    <property type="entry name" value="PEROXISOMAL MULTIFUNCTIONAL ENZYME TYPE 2"/>
    <property type="match status" value="1"/>
</dbReference>